<evidence type="ECO:0000313" key="2">
    <source>
        <dbReference type="Proteomes" id="UP000012429"/>
    </source>
</evidence>
<dbReference type="Proteomes" id="UP000012429">
    <property type="component" value="Unassembled WGS sequence"/>
</dbReference>
<gene>
    <name evidence="1" type="ORF">RHSP_04945</name>
</gene>
<dbReference type="PATRIC" id="fig|363754.4.peg.1534"/>
<dbReference type="OrthoDB" id="7998884at2"/>
<evidence type="ECO:0008006" key="3">
    <source>
        <dbReference type="Google" id="ProtNLM"/>
    </source>
</evidence>
<accession>N6UEC1</accession>
<name>N6UEC1_9HYPH</name>
<evidence type="ECO:0000313" key="1">
    <source>
        <dbReference type="EMBL" id="ENN88508.1"/>
    </source>
</evidence>
<dbReference type="AlphaFoldDB" id="N6UEC1"/>
<dbReference type="STRING" id="363754.RHSP_04945"/>
<protein>
    <recommendedName>
        <fullName evidence="3">Prevent-host-death family protein</fullName>
    </recommendedName>
</protein>
<sequence>MKIFVEIAEAAERLEEMLELAVRHDEILICREGWPVAALTPIVAGKGTMNEFLRLAAEGRANVPSDATSNHGDLYDEHGLPK</sequence>
<reference evidence="1 2" key="1">
    <citation type="journal article" date="2012" name="BMC Genomics">
        <title>Genomic basis of broad host range and environmental adaptability of Rhizobium tropici CIAT 899 and Rhizobium sp. PRF 81 which are used in inoculants for common bean (Phaseolus vulgaris L.).</title>
        <authorList>
            <person name="Ormeno-Orrillo E."/>
            <person name="Menna P."/>
            <person name="Almeida L.G."/>
            <person name="Ollero F.J."/>
            <person name="Nicolas M.F."/>
            <person name="Pains Rodrigues E."/>
            <person name="Shigueyoshi Nakatani A."/>
            <person name="Silva Batista J.S."/>
            <person name="Oliveira Chueire L.M."/>
            <person name="Souza R.C."/>
            <person name="Ribeiro Vasconcelos A.T."/>
            <person name="Megias M."/>
            <person name="Hungria M."/>
            <person name="Martinez-Romero E."/>
        </authorList>
    </citation>
    <scope>NUCLEOTIDE SEQUENCE [LARGE SCALE GENOMIC DNA]</scope>
    <source>
        <strain evidence="1 2">PRF 81</strain>
    </source>
</reference>
<dbReference type="RefSeq" id="WP_004111624.1">
    <property type="nucleotide sequence ID" value="NZ_AQHN01000020.1"/>
</dbReference>
<comment type="caution">
    <text evidence="1">The sequence shown here is derived from an EMBL/GenBank/DDBJ whole genome shotgun (WGS) entry which is preliminary data.</text>
</comment>
<organism evidence="1 2">
    <name type="scientific">Rhizobium freirei PRF 81</name>
    <dbReference type="NCBI Taxonomy" id="363754"/>
    <lineage>
        <taxon>Bacteria</taxon>
        <taxon>Pseudomonadati</taxon>
        <taxon>Pseudomonadota</taxon>
        <taxon>Alphaproteobacteria</taxon>
        <taxon>Hyphomicrobiales</taxon>
        <taxon>Rhizobiaceae</taxon>
        <taxon>Rhizobium/Agrobacterium group</taxon>
        <taxon>Rhizobium</taxon>
    </lineage>
</organism>
<keyword evidence="2" id="KW-1185">Reference proteome</keyword>
<dbReference type="EMBL" id="AQHN01000020">
    <property type="protein sequence ID" value="ENN88508.1"/>
    <property type="molecule type" value="Genomic_DNA"/>
</dbReference>
<proteinExistence type="predicted"/>